<keyword evidence="2" id="KW-1185">Reference proteome</keyword>
<gene>
    <name evidence="1" type="ORF">JEM65_21200</name>
</gene>
<protein>
    <submittedName>
        <fullName evidence="1">Uncharacterized protein</fullName>
    </submittedName>
</protein>
<organism evidence="1 2">
    <name type="scientific">Gelidibacter salicanalis</name>
    <dbReference type="NCBI Taxonomy" id="291193"/>
    <lineage>
        <taxon>Bacteria</taxon>
        <taxon>Pseudomonadati</taxon>
        <taxon>Bacteroidota</taxon>
        <taxon>Flavobacteriia</taxon>
        <taxon>Flavobacteriales</taxon>
        <taxon>Flavobacteriaceae</taxon>
        <taxon>Gelidibacter</taxon>
    </lineage>
</organism>
<accession>A0A934KY81</accession>
<feature type="non-terminal residue" evidence="1">
    <location>
        <position position="1"/>
    </location>
</feature>
<dbReference type="AlphaFoldDB" id="A0A934KY81"/>
<comment type="caution">
    <text evidence="1">The sequence shown here is derived from an EMBL/GenBank/DDBJ whole genome shotgun (WGS) entry which is preliminary data.</text>
</comment>
<sequence length="68" mass="7528">TVGTIKDSFGKKFEEAYKVVTDIWDGLSKWFEDNIQKPIVKVAEAISDGFSAAFGWVKKIFDKAGGIV</sequence>
<feature type="non-terminal residue" evidence="1">
    <location>
        <position position="68"/>
    </location>
</feature>
<dbReference type="EMBL" id="JAEHJZ010000145">
    <property type="protein sequence ID" value="MBJ7883143.1"/>
    <property type="molecule type" value="Genomic_DNA"/>
</dbReference>
<evidence type="ECO:0000313" key="1">
    <source>
        <dbReference type="EMBL" id="MBJ7883143.1"/>
    </source>
</evidence>
<name>A0A934KY81_9FLAO</name>
<proteinExistence type="predicted"/>
<dbReference type="Proteomes" id="UP000662373">
    <property type="component" value="Unassembled WGS sequence"/>
</dbReference>
<evidence type="ECO:0000313" key="2">
    <source>
        <dbReference type="Proteomes" id="UP000662373"/>
    </source>
</evidence>
<reference evidence="1 2" key="1">
    <citation type="submission" date="2020-09" db="EMBL/GenBank/DDBJ databases">
        <title>Draft genome of Gelidibacter salicanalis PAMC21136.</title>
        <authorList>
            <person name="Park H."/>
        </authorList>
    </citation>
    <scope>NUCLEOTIDE SEQUENCE [LARGE SCALE GENOMIC DNA]</scope>
    <source>
        <strain evidence="1 2">PAMC21136</strain>
    </source>
</reference>